<protein>
    <recommendedName>
        <fullName evidence="3">DUF2939 domain-containing protein</fullName>
    </recommendedName>
</protein>
<dbReference type="AlphaFoldDB" id="A9BAA0"/>
<sequence>MVFKKLKSTKLFFILALFTITTGYIYATPYISIISLKNAIERRDIEKANKFINYKKVRKSLEKEVQKEVMTRILEKEESPTISELQLLILKPLIKKVSEVMIESTVNPNGLRVLLYTGDLIDNSGSEEVEMTKLVNKQNISKVQSNDFQKQKISLYYKSPNIFILESKIPENNRKVISLWRRKNIIDWHLTAIRLFYYK</sequence>
<dbReference type="EMBL" id="CP000878">
    <property type="protein sequence ID" value="ABX08762.1"/>
    <property type="molecule type" value="Genomic_DNA"/>
</dbReference>
<dbReference type="HOGENOM" id="CLU_089890_1_0_3"/>
<accession>A9BAA0</accession>
<organism evidence="1 2">
    <name type="scientific">Prochlorococcus marinus (strain MIT 9211)</name>
    <dbReference type="NCBI Taxonomy" id="93059"/>
    <lineage>
        <taxon>Bacteria</taxon>
        <taxon>Bacillati</taxon>
        <taxon>Cyanobacteriota</taxon>
        <taxon>Cyanophyceae</taxon>
        <taxon>Synechococcales</taxon>
        <taxon>Prochlorococcaceae</taxon>
        <taxon>Prochlorococcus</taxon>
    </lineage>
</organism>
<name>A9BAA0_PROM4</name>
<dbReference type="eggNOG" id="ENOG5030I68">
    <property type="taxonomic scope" value="Bacteria"/>
</dbReference>
<dbReference type="Proteomes" id="UP000000788">
    <property type="component" value="Chromosome"/>
</dbReference>
<keyword evidence="2" id="KW-1185">Reference proteome</keyword>
<proteinExistence type="predicted"/>
<evidence type="ECO:0000313" key="1">
    <source>
        <dbReference type="EMBL" id="ABX08762.1"/>
    </source>
</evidence>
<reference evidence="1 2" key="1">
    <citation type="journal article" date="2007" name="PLoS Genet.">
        <title>Patterns and implications of gene gain and loss in the evolution of Prochlorococcus.</title>
        <authorList>
            <person name="Kettler G.C."/>
            <person name="Martiny A.C."/>
            <person name="Huang K."/>
            <person name="Zucker J."/>
            <person name="Coleman M.L."/>
            <person name="Rodrigue S."/>
            <person name="Chen F."/>
            <person name="Lapidus A."/>
            <person name="Ferriera S."/>
            <person name="Johnson J."/>
            <person name="Steglich C."/>
            <person name="Church G.M."/>
            <person name="Richardson P."/>
            <person name="Chisholm S.W."/>
        </authorList>
    </citation>
    <scope>NUCLEOTIDE SEQUENCE [LARGE SCALE GENOMIC DNA]</scope>
    <source>
        <strain evidence="2">MIT 9211</strain>
    </source>
</reference>
<evidence type="ECO:0000313" key="2">
    <source>
        <dbReference type="Proteomes" id="UP000000788"/>
    </source>
</evidence>
<dbReference type="RefSeq" id="WP_012195384.1">
    <property type="nucleotide sequence ID" value="NC_009976.1"/>
</dbReference>
<evidence type="ECO:0008006" key="3">
    <source>
        <dbReference type="Google" id="ProtNLM"/>
    </source>
</evidence>
<dbReference type="OrthoDB" id="5739641at2"/>
<dbReference type="Pfam" id="PF11159">
    <property type="entry name" value="DUF2939"/>
    <property type="match status" value="1"/>
</dbReference>
<dbReference type="KEGG" id="pmj:P9211_08311"/>
<gene>
    <name evidence="1" type="ordered locus">P9211_08311</name>
</gene>
<dbReference type="STRING" id="93059.P9211_08311"/>
<dbReference type="InterPro" id="IPR021330">
    <property type="entry name" value="DUF2939"/>
</dbReference>